<sequence length="284" mass="32386">MQEDFLAIINDRYDRLTKTEKKVADFVLKCPRKVLFMSIMDLSECCGVSDTSVFRFCQKMNLEGIREFKVRLSLSLRDKQLENEAWENKIDFNASFMSLSRNILNINLGMLRQTSELLNKSYISAVSRAFHKAGRVCFFGVGADLMTAISAAGTFQRIGVKAYYVEATHMQMMAASAMKKEEVAVIFSSTRAERDILQIAEQAKLNEAFLICITSFIKSSLTALADLVLPVHMYKEQLSDGVISPEINQYFLVNLIYAEYYRTYFERASMKEDEICASVLEKIC</sequence>
<evidence type="ECO:0000313" key="6">
    <source>
        <dbReference type="EMBL" id="GKH02277.1"/>
    </source>
</evidence>
<dbReference type="PANTHER" id="PTHR30514">
    <property type="entry name" value="GLUCOKINASE"/>
    <property type="match status" value="1"/>
</dbReference>
<feature type="domain" description="HTH rpiR-type" evidence="4">
    <location>
        <begin position="3"/>
        <end position="79"/>
    </location>
</feature>
<dbReference type="InterPro" id="IPR001347">
    <property type="entry name" value="SIS_dom"/>
</dbReference>
<dbReference type="InterPro" id="IPR047640">
    <property type="entry name" value="RpiR-like"/>
</dbReference>
<organism evidence="6 7">
    <name type="scientific">Hungatella hathewayi</name>
    <dbReference type="NCBI Taxonomy" id="154046"/>
    <lineage>
        <taxon>Bacteria</taxon>
        <taxon>Bacillati</taxon>
        <taxon>Bacillota</taxon>
        <taxon>Clostridia</taxon>
        <taxon>Lachnospirales</taxon>
        <taxon>Lachnospiraceae</taxon>
        <taxon>Hungatella</taxon>
    </lineage>
</organism>
<keyword evidence="2" id="KW-0238">DNA-binding</keyword>
<reference evidence="6" key="1">
    <citation type="submission" date="2022-01" db="EMBL/GenBank/DDBJ databases">
        <title>Novel bile acid biosynthetic pathways are enriched in the microbiome of centenarians.</title>
        <authorList>
            <person name="Sato Y."/>
            <person name="Atarashi K."/>
            <person name="Plichta R.D."/>
            <person name="Arai Y."/>
            <person name="Sasajima S."/>
            <person name="Kearney M.S."/>
            <person name="Suda W."/>
            <person name="Takeshita K."/>
            <person name="Sasaki T."/>
            <person name="Okamoto S."/>
            <person name="Skelly N.A."/>
            <person name="Okamura Y."/>
            <person name="Vlamakis H."/>
            <person name="Li Y."/>
            <person name="Tanoue T."/>
            <person name="Takei H."/>
            <person name="Nittono H."/>
            <person name="Narushima S."/>
            <person name="Irie J."/>
            <person name="Itoh H."/>
            <person name="Moriya K."/>
            <person name="Sugiura Y."/>
            <person name="Suematsu M."/>
            <person name="Moritoki N."/>
            <person name="Shibata S."/>
            <person name="Littman R.D."/>
            <person name="Fischbach A.M."/>
            <person name="Uwamino Y."/>
            <person name="Inoue T."/>
            <person name="Honda A."/>
            <person name="Hattori M."/>
            <person name="Murai T."/>
            <person name="Xavier J.R."/>
            <person name="Hirose N."/>
            <person name="Honda K."/>
        </authorList>
    </citation>
    <scope>NUCLEOTIDE SEQUENCE</scope>
    <source>
        <strain evidence="6">CE91-St55</strain>
    </source>
</reference>
<dbReference type="GO" id="GO:0003677">
    <property type="term" value="F:DNA binding"/>
    <property type="evidence" value="ECO:0007669"/>
    <property type="project" value="UniProtKB-KW"/>
</dbReference>
<dbReference type="Pfam" id="PF01418">
    <property type="entry name" value="HTH_6"/>
    <property type="match status" value="1"/>
</dbReference>
<evidence type="ECO:0000259" key="5">
    <source>
        <dbReference type="PROSITE" id="PS51464"/>
    </source>
</evidence>
<dbReference type="InterPro" id="IPR035472">
    <property type="entry name" value="RpiR-like_SIS"/>
</dbReference>
<dbReference type="EMBL" id="BQNJ01000002">
    <property type="protein sequence ID" value="GKH02277.1"/>
    <property type="molecule type" value="Genomic_DNA"/>
</dbReference>
<dbReference type="Pfam" id="PF01380">
    <property type="entry name" value="SIS"/>
    <property type="match status" value="1"/>
</dbReference>
<dbReference type="PANTHER" id="PTHR30514:SF1">
    <property type="entry name" value="HTH-TYPE TRANSCRIPTIONAL REGULATOR HEXR-RELATED"/>
    <property type="match status" value="1"/>
</dbReference>
<dbReference type="Gene3D" id="3.40.50.10490">
    <property type="entry name" value="Glucose-6-phosphate isomerase like protein, domain 1"/>
    <property type="match status" value="1"/>
</dbReference>
<dbReference type="Proteomes" id="UP001055091">
    <property type="component" value="Unassembled WGS sequence"/>
</dbReference>
<dbReference type="Gene3D" id="1.10.10.10">
    <property type="entry name" value="Winged helix-like DNA-binding domain superfamily/Winged helix DNA-binding domain"/>
    <property type="match status" value="1"/>
</dbReference>
<dbReference type="SUPFAM" id="SSF53697">
    <property type="entry name" value="SIS domain"/>
    <property type="match status" value="1"/>
</dbReference>
<evidence type="ECO:0000256" key="1">
    <source>
        <dbReference type="ARBA" id="ARBA00023015"/>
    </source>
</evidence>
<protein>
    <submittedName>
        <fullName evidence="6">RpiR family transcriptional regulator</fullName>
    </submittedName>
</protein>
<dbReference type="SUPFAM" id="SSF46689">
    <property type="entry name" value="Homeodomain-like"/>
    <property type="match status" value="1"/>
</dbReference>
<dbReference type="InterPro" id="IPR009057">
    <property type="entry name" value="Homeodomain-like_sf"/>
</dbReference>
<dbReference type="RefSeq" id="WP_118043057.1">
    <property type="nucleotide sequence ID" value="NZ_BQNJ01000002.1"/>
</dbReference>
<evidence type="ECO:0000313" key="7">
    <source>
        <dbReference type="Proteomes" id="UP001055091"/>
    </source>
</evidence>
<proteinExistence type="predicted"/>
<name>A0AA37JJV2_9FIRM</name>
<feature type="domain" description="SIS" evidence="5">
    <location>
        <begin position="126"/>
        <end position="266"/>
    </location>
</feature>
<dbReference type="InterPro" id="IPR036388">
    <property type="entry name" value="WH-like_DNA-bd_sf"/>
</dbReference>
<dbReference type="PROSITE" id="PS51071">
    <property type="entry name" value="HTH_RPIR"/>
    <property type="match status" value="1"/>
</dbReference>
<keyword evidence="1" id="KW-0805">Transcription regulation</keyword>
<dbReference type="CDD" id="cd05013">
    <property type="entry name" value="SIS_RpiR"/>
    <property type="match status" value="1"/>
</dbReference>
<dbReference type="GO" id="GO:0003700">
    <property type="term" value="F:DNA-binding transcription factor activity"/>
    <property type="evidence" value="ECO:0007669"/>
    <property type="project" value="InterPro"/>
</dbReference>
<gene>
    <name evidence="6" type="ORF">CE91St55_42580</name>
</gene>
<comment type="caution">
    <text evidence="6">The sequence shown here is derived from an EMBL/GenBank/DDBJ whole genome shotgun (WGS) entry which is preliminary data.</text>
</comment>
<dbReference type="PROSITE" id="PS51464">
    <property type="entry name" value="SIS"/>
    <property type="match status" value="1"/>
</dbReference>
<dbReference type="GO" id="GO:1901135">
    <property type="term" value="P:carbohydrate derivative metabolic process"/>
    <property type="evidence" value="ECO:0007669"/>
    <property type="project" value="InterPro"/>
</dbReference>
<evidence type="ECO:0000256" key="2">
    <source>
        <dbReference type="ARBA" id="ARBA00023125"/>
    </source>
</evidence>
<dbReference type="InterPro" id="IPR046348">
    <property type="entry name" value="SIS_dom_sf"/>
</dbReference>
<dbReference type="InterPro" id="IPR000281">
    <property type="entry name" value="HTH_RpiR"/>
</dbReference>
<keyword evidence="3" id="KW-0804">Transcription</keyword>
<dbReference type="GO" id="GO:0097367">
    <property type="term" value="F:carbohydrate derivative binding"/>
    <property type="evidence" value="ECO:0007669"/>
    <property type="project" value="InterPro"/>
</dbReference>
<evidence type="ECO:0000259" key="4">
    <source>
        <dbReference type="PROSITE" id="PS51071"/>
    </source>
</evidence>
<evidence type="ECO:0000256" key="3">
    <source>
        <dbReference type="ARBA" id="ARBA00023163"/>
    </source>
</evidence>
<accession>A0AA37JJV2</accession>
<dbReference type="AlphaFoldDB" id="A0AA37JJV2"/>